<protein>
    <recommendedName>
        <fullName evidence="4">DUF4861 domain-containing protein</fullName>
    </recommendedName>
</protein>
<feature type="signal peptide" evidence="1">
    <location>
        <begin position="1"/>
        <end position="20"/>
    </location>
</feature>
<organism evidence="2 3">
    <name type="scientific">Lutibacter maritimus</name>
    <dbReference type="NCBI Taxonomy" id="593133"/>
    <lineage>
        <taxon>Bacteria</taxon>
        <taxon>Pseudomonadati</taxon>
        <taxon>Bacteroidota</taxon>
        <taxon>Flavobacteriia</taxon>
        <taxon>Flavobacteriales</taxon>
        <taxon>Flavobacteriaceae</taxon>
        <taxon>Lutibacter</taxon>
    </lineage>
</organism>
<keyword evidence="1" id="KW-0732">Signal</keyword>
<reference evidence="3" key="1">
    <citation type="submission" date="2016-10" db="EMBL/GenBank/DDBJ databases">
        <authorList>
            <person name="Varghese N."/>
            <person name="Submissions S."/>
        </authorList>
    </citation>
    <scope>NUCLEOTIDE SEQUENCE [LARGE SCALE GENOMIC DNA]</scope>
    <source>
        <strain evidence="3">DSM 24450</strain>
    </source>
</reference>
<proteinExistence type="predicted"/>
<dbReference type="InterPro" id="IPR032342">
    <property type="entry name" value="DUF4861"/>
</dbReference>
<sequence length="392" mass="44495">MKTVQLFFSCLLLVIFASCAQKNTRKFITVKNSIDIPRSFETIELTKQFLKVDSLNNIGIKDVNSDKLAITQLVDLDDDGIMDQLLFQPEVAPNSETTYEIITISENEKPETNNWCYSRFVPERTDDYTWENDKVAFRVYGPTAQKMIEENIPGGTLSSGVDAWLKKVSYPIINKWYKKTVVDKTGSYHEDTGEGLDNFHVGASRGVGGIAIKKDSSYYVSKNYTNWKTITTGPIRTSFYLNYADWDADGTNIKDSKIISLDYGSNLSKFEITLEGSNTISAGLALHEKDGEVTGSKMHNWVSYWQPHANSKLGTAIVAPKKYFIDFETYNTEKTDLSNAFSHLNVIDNKVIYYAGFGWEESGQFSTKDEWEKYLNQFSEKIEHPLIVSLKN</sequence>
<keyword evidence="3" id="KW-1185">Reference proteome</keyword>
<dbReference type="OrthoDB" id="9800230at2"/>
<accession>A0A1I6RJX9</accession>
<name>A0A1I6RJX9_9FLAO</name>
<evidence type="ECO:0000313" key="3">
    <source>
        <dbReference type="Proteomes" id="UP000199312"/>
    </source>
</evidence>
<evidence type="ECO:0000313" key="2">
    <source>
        <dbReference type="EMBL" id="SFS65017.1"/>
    </source>
</evidence>
<dbReference type="Pfam" id="PF16153">
    <property type="entry name" value="DUF4861"/>
    <property type="match status" value="1"/>
</dbReference>
<dbReference type="EMBL" id="FOZP01000006">
    <property type="protein sequence ID" value="SFS65017.1"/>
    <property type="molecule type" value="Genomic_DNA"/>
</dbReference>
<dbReference type="Proteomes" id="UP000199312">
    <property type="component" value="Unassembled WGS sequence"/>
</dbReference>
<dbReference type="STRING" id="593133.SAMN04488006_2551"/>
<evidence type="ECO:0008006" key="4">
    <source>
        <dbReference type="Google" id="ProtNLM"/>
    </source>
</evidence>
<dbReference type="AlphaFoldDB" id="A0A1I6RJX9"/>
<dbReference type="RefSeq" id="WP_090227511.1">
    <property type="nucleotide sequence ID" value="NZ_FOZP01000006.1"/>
</dbReference>
<dbReference type="PROSITE" id="PS51257">
    <property type="entry name" value="PROKAR_LIPOPROTEIN"/>
    <property type="match status" value="1"/>
</dbReference>
<feature type="chain" id="PRO_5011488115" description="DUF4861 domain-containing protein" evidence="1">
    <location>
        <begin position="21"/>
        <end position="392"/>
    </location>
</feature>
<gene>
    <name evidence="2" type="ORF">SAMN04488006_2551</name>
</gene>
<evidence type="ECO:0000256" key="1">
    <source>
        <dbReference type="SAM" id="SignalP"/>
    </source>
</evidence>